<dbReference type="PANTHER" id="PTHR33525">
    <property type="match status" value="1"/>
</dbReference>
<dbReference type="PANTHER" id="PTHR33525:SF3">
    <property type="entry name" value="RIBONUCLEASE Y"/>
    <property type="match status" value="1"/>
</dbReference>
<dbReference type="InterPro" id="IPR013976">
    <property type="entry name" value="HDOD"/>
</dbReference>
<organism evidence="2 3">
    <name type="scientific">Mobilitalea sibirica</name>
    <dbReference type="NCBI Taxonomy" id="1462919"/>
    <lineage>
        <taxon>Bacteria</taxon>
        <taxon>Bacillati</taxon>
        <taxon>Bacillota</taxon>
        <taxon>Clostridia</taxon>
        <taxon>Lachnospirales</taxon>
        <taxon>Lachnospiraceae</taxon>
        <taxon>Mobilitalea</taxon>
    </lineage>
</organism>
<dbReference type="AlphaFoldDB" id="A0A8J7HCV0"/>
<dbReference type="NCBIfam" id="TIGR00277">
    <property type="entry name" value="HDIG"/>
    <property type="match status" value="1"/>
</dbReference>
<comment type="caution">
    <text evidence="2">The sequence shown here is derived from an EMBL/GenBank/DDBJ whole genome shotgun (WGS) entry which is preliminary data.</text>
</comment>
<feature type="domain" description="HDOD" evidence="1">
    <location>
        <begin position="16"/>
        <end position="213"/>
    </location>
</feature>
<proteinExistence type="predicted"/>
<name>A0A8J7HCV0_9FIRM</name>
<protein>
    <submittedName>
        <fullName evidence="2">HDOD domain-containing protein</fullName>
    </submittedName>
</protein>
<dbReference type="InterPro" id="IPR003607">
    <property type="entry name" value="HD/PDEase_dom"/>
</dbReference>
<dbReference type="Proteomes" id="UP000623269">
    <property type="component" value="Unassembled WGS sequence"/>
</dbReference>
<dbReference type="InterPro" id="IPR052340">
    <property type="entry name" value="RNase_Y/CdgJ"/>
</dbReference>
<evidence type="ECO:0000313" key="3">
    <source>
        <dbReference type="Proteomes" id="UP000623269"/>
    </source>
</evidence>
<sequence length="285" mass="32563">MDEHKIISLIKASGHLPQIPKDFGEILKMLLEPVEYNIDQCVENFSRFPQLEVALIQVLNYNSKLNREIKTVKDAINYLGAKNAKIIAISYVTRLLLPDNKGRAKLFKNNQYWKHCIGTSLAAYMITDETKLCNKDKMFTYGLIHDIGITVLDICLPDYLDKIYELQLKGIHQIVAEKIVLNGLTHAEVGMWICKEWGLPDEIVEVVGFHHSPLLAAEKYVDEVKIMHLADSISTNYYEKLLGNDTTFIYADKIMEALNVDNVFIDNIIKKLPSEIGKLSRRIIL</sequence>
<dbReference type="Pfam" id="PF08668">
    <property type="entry name" value="HDOD"/>
    <property type="match status" value="1"/>
</dbReference>
<dbReference type="InterPro" id="IPR006675">
    <property type="entry name" value="HDIG_dom"/>
</dbReference>
<accession>A0A8J7HCV0</accession>
<dbReference type="RefSeq" id="WP_197661541.1">
    <property type="nucleotide sequence ID" value="NZ_JAEAGR010000010.1"/>
</dbReference>
<dbReference type="EMBL" id="JAEAGR010000010">
    <property type="protein sequence ID" value="MBH1941332.1"/>
    <property type="molecule type" value="Genomic_DNA"/>
</dbReference>
<gene>
    <name evidence="2" type="ORF">I5677_10550</name>
</gene>
<reference evidence="2" key="1">
    <citation type="submission" date="2020-12" db="EMBL/GenBank/DDBJ databases">
        <title>M. sibirica DSM 26468T genome.</title>
        <authorList>
            <person name="Thieme N."/>
            <person name="Rettenmaier R."/>
            <person name="Zverlov V."/>
            <person name="Liebl W."/>
        </authorList>
    </citation>
    <scope>NUCLEOTIDE SEQUENCE</scope>
    <source>
        <strain evidence="2">DSM 26468</strain>
    </source>
</reference>
<evidence type="ECO:0000259" key="1">
    <source>
        <dbReference type="PROSITE" id="PS51833"/>
    </source>
</evidence>
<dbReference type="SUPFAM" id="SSF109604">
    <property type="entry name" value="HD-domain/PDEase-like"/>
    <property type="match status" value="1"/>
</dbReference>
<dbReference type="CDD" id="cd00077">
    <property type="entry name" value="HDc"/>
    <property type="match status" value="1"/>
</dbReference>
<dbReference type="PROSITE" id="PS51833">
    <property type="entry name" value="HDOD"/>
    <property type="match status" value="1"/>
</dbReference>
<dbReference type="Gene3D" id="1.10.3210.10">
    <property type="entry name" value="Hypothetical protein af1432"/>
    <property type="match status" value="1"/>
</dbReference>
<evidence type="ECO:0000313" key="2">
    <source>
        <dbReference type="EMBL" id="MBH1941332.1"/>
    </source>
</evidence>
<keyword evidence="3" id="KW-1185">Reference proteome</keyword>